<dbReference type="EMBL" id="JARBHB010000015">
    <property type="protein sequence ID" value="KAJ8867892.1"/>
    <property type="molecule type" value="Genomic_DNA"/>
</dbReference>
<evidence type="ECO:0000313" key="3">
    <source>
        <dbReference type="Proteomes" id="UP001159363"/>
    </source>
</evidence>
<sequence>MERKTEIRMAGPGIEPGSSRMRVQKNSMGADGRQTGSRIVTIEFKLTVQSAHEGSTLKDEVDRSRWLRTTNLPLPTLNYFPANKASKNGVGPFIPGHRVTQHLFTMVPAHENSTAGALHLIYFLAISKSKLTTLAGGYKTLVIYGIFRKQPTSPYTRPTGRTCMLVTPGSALRRPTDGVARNQYLRVQRMNPSESPALMCHLGRVCALRVLTEVPALTDVDCTQLLRALQAREPSTGKSDNGWRFKYIVASTRRGREIGLLASHQGEPGSIPGRGSLPDFLMRESCRTMPLVSGFSRGSSIPPTHSFRRFSILTSITLIESQDLAIKEWIIWFVQLSTFPAWLGNYLFLHLADLNACSHPAQPHGEGNASCGDLSVGFLFRHPLRPELRTLALFAPFWGISSPDPNQILRQQDSNSGQKRCHGGVEVRLLASHLDDRVRLPAGSHQDFREWGTVPDDSTGRCVFSGVFCFPLLLHSALLHTHLTSPSRALEDLKIIGNRRGERGEGGMKEDGRSESGEKGGGENGRHEARLISSPVANICVHTSAPIFQEYLGMSPTSIVCLQQCEETGNRLNSPTGRFVVNLIRFGDKNVRIHSRVMKPAAEGLDIRPFQGGGWGENGFWGMVEQGSGVKLAFQPSILMGTLTVFRIRVGGGRSGKGHSAQSIGKLHRCLVEDSDEFNGVWPEEVVDGASVCDSLEETDGTARTDDFGLVCDADGVVGDPLEEFDVVDHNGFGIFEDIIDA</sequence>
<feature type="region of interest" description="Disordered" evidence="1">
    <location>
        <begin position="1"/>
        <end position="21"/>
    </location>
</feature>
<reference evidence="2 3" key="1">
    <citation type="submission" date="2023-02" db="EMBL/GenBank/DDBJ databases">
        <title>LHISI_Scaffold_Assembly.</title>
        <authorList>
            <person name="Stuart O.P."/>
            <person name="Cleave R."/>
            <person name="Magrath M.J.L."/>
            <person name="Mikheyev A.S."/>
        </authorList>
    </citation>
    <scope>NUCLEOTIDE SEQUENCE [LARGE SCALE GENOMIC DNA]</scope>
    <source>
        <strain evidence="2">Daus_M_001</strain>
        <tissue evidence="2">Leg muscle</tissue>
    </source>
</reference>
<evidence type="ECO:0000256" key="1">
    <source>
        <dbReference type="SAM" id="MobiDB-lite"/>
    </source>
</evidence>
<dbReference type="Proteomes" id="UP001159363">
    <property type="component" value="Chromosome 14"/>
</dbReference>
<protein>
    <submittedName>
        <fullName evidence="2">Uncharacterized protein</fullName>
    </submittedName>
</protein>
<evidence type="ECO:0000313" key="2">
    <source>
        <dbReference type="EMBL" id="KAJ8867892.1"/>
    </source>
</evidence>
<gene>
    <name evidence="2" type="ORF">PR048_031697</name>
</gene>
<organism evidence="2 3">
    <name type="scientific">Dryococelus australis</name>
    <dbReference type="NCBI Taxonomy" id="614101"/>
    <lineage>
        <taxon>Eukaryota</taxon>
        <taxon>Metazoa</taxon>
        <taxon>Ecdysozoa</taxon>
        <taxon>Arthropoda</taxon>
        <taxon>Hexapoda</taxon>
        <taxon>Insecta</taxon>
        <taxon>Pterygota</taxon>
        <taxon>Neoptera</taxon>
        <taxon>Polyneoptera</taxon>
        <taxon>Phasmatodea</taxon>
        <taxon>Verophasmatodea</taxon>
        <taxon>Anareolatae</taxon>
        <taxon>Phasmatidae</taxon>
        <taxon>Eurycanthinae</taxon>
        <taxon>Dryococelus</taxon>
    </lineage>
</organism>
<proteinExistence type="predicted"/>
<name>A0ABQ9G605_9NEOP</name>
<accession>A0ABQ9G605</accession>
<keyword evidence="3" id="KW-1185">Reference proteome</keyword>
<feature type="region of interest" description="Disordered" evidence="1">
    <location>
        <begin position="500"/>
        <end position="527"/>
    </location>
</feature>
<comment type="caution">
    <text evidence="2">The sequence shown here is derived from an EMBL/GenBank/DDBJ whole genome shotgun (WGS) entry which is preliminary data.</text>
</comment>